<name>A0A9N9UCK1_9HYPO</name>
<protein>
    <submittedName>
        <fullName evidence="1">Uncharacterized protein</fullName>
    </submittedName>
</protein>
<organism evidence="1 2">
    <name type="scientific">Clonostachys byssicola</name>
    <dbReference type="NCBI Taxonomy" id="160290"/>
    <lineage>
        <taxon>Eukaryota</taxon>
        <taxon>Fungi</taxon>
        <taxon>Dikarya</taxon>
        <taxon>Ascomycota</taxon>
        <taxon>Pezizomycotina</taxon>
        <taxon>Sordariomycetes</taxon>
        <taxon>Hypocreomycetidae</taxon>
        <taxon>Hypocreales</taxon>
        <taxon>Bionectriaceae</taxon>
        <taxon>Clonostachys</taxon>
    </lineage>
</organism>
<dbReference type="OrthoDB" id="10306349at2759"/>
<gene>
    <name evidence="1" type="ORF">CBYS24578_00006598</name>
</gene>
<sequence>MVCRTSTSIQEDCTNKPGKDLGYEEICDQMCKMSKIAWNLRQVALGKNTTTYNEPTSEI</sequence>
<reference evidence="1" key="1">
    <citation type="submission" date="2021-10" db="EMBL/GenBank/DDBJ databases">
        <authorList>
            <person name="Piombo E."/>
        </authorList>
    </citation>
    <scope>NUCLEOTIDE SEQUENCE</scope>
</reference>
<evidence type="ECO:0000313" key="2">
    <source>
        <dbReference type="Proteomes" id="UP000754883"/>
    </source>
</evidence>
<evidence type="ECO:0000313" key="1">
    <source>
        <dbReference type="EMBL" id="CAG9984919.1"/>
    </source>
</evidence>
<keyword evidence="2" id="KW-1185">Reference proteome</keyword>
<dbReference type="Proteomes" id="UP000754883">
    <property type="component" value="Unassembled WGS sequence"/>
</dbReference>
<dbReference type="EMBL" id="CABFNO020001394">
    <property type="protein sequence ID" value="CAG9984919.1"/>
    <property type="molecule type" value="Genomic_DNA"/>
</dbReference>
<comment type="caution">
    <text evidence="1">The sequence shown here is derived from an EMBL/GenBank/DDBJ whole genome shotgun (WGS) entry which is preliminary data.</text>
</comment>
<dbReference type="AlphaFoldDB" id="A0A9N9UCK1"/>
<accession>A0A9N9UCK1</accession>
<proteinExistence type="predicted"/>